<dbReference type="EMBL" id="BAABJQ010000014">
    <property type="protein sequence ID" value="GAA5190347.1"/>
    <property type="molecule type" value="Genomic_DNA"/>
</dbReference>
<gene>
    <name evidence="2" type="ORF">GCM10023322_45270</name>
</gene>
<evidence type="ECO:0000313" key="2">
    <source>
        <dbReference type="EMBL" id="GAA5190347.1"/>
    </source>
</evidence>
<reference evidence="3" key="1">
    <citation type="journal article" date="2019" name="Int. J. Syst. Evol. Microbiol.">
        <title>The Global Catalogue of Microorganisms (GCM) 10K type strain sequencing project: providing services to taxonomists for standard genome sequencing and annotation.</title>
        <authorList>
            <consortium name="The Broad Institute Genomics Platform"/>
            <consortium name="The Broad Institute Genome Sequencing Center for Infectious Disease"/>
            <person name="Wu L."/>
            <person name="Ma J."/>
        </authorList>
    </citation>
    <scope>NUCLEOTIDE SEQUENCE [LARGE SCALE GENOMIC DNA]</scope>
    <source>
        <strain evidence="3">JCM 18304</strain>
    </source>
</reference>
<dbReference type="Pfam" id="PF00480">
    <property type="entry name" value="ROK"/>
    <property type="match status" value="1"/>
</dbReference>
<dbReference type="InterPro" id="IPR000600">
    <property type="entry name" value="ROK"/>
</dbReference>
<dbReference type="Gene3D" id="3.30.420.40">
    <property type="match status" value="2"/>
</dbReference>
<keyword evidence="3" id="KW-1185">Reference proteome</keyword>
<evidence type="ECO:0000313" key="3">
    <source>
        <dbReference type="Proteomes" id="UP001501570"/>
    </source>
</evidence>
<dbReference type="Proteomes" id="UP001501570">
    <property type="component" value="Unassembled WGS sequence"/>
</dbReference>
<comment type="caution">
    <text evidence="2">The sequence shown here is derived from an EMBL/GenBank/DDBJ whole genome shotgun (WGS) entry which is preliminary data.</text>
</comment>
<dbReference type="PANTHER" id="PTHR18964">
    <property type="entry name" value="ROK (REPRESSOR, ORF, KINASE) FAMILY"/>
    <property type="match status" value="1"/>
</dbReference>
<comment type="similarity">
    <text evidence="1">Belongs to the ROK (NagC/XylR) family.</text>
</comment>
<organism evidence="2 3">
    <name type="scientific">Rugosimonospora acidiphila</name>
    <dbReference type="NCBI Taxonomy" id="556531"/>
    <lineage>
        <taxon>Bacteria</taxon>
        <taxon>Bacillati</taxon>
        <taxon>Actinomycetota</taxon>
        <taxon>Actinomycetes</taxon>
        <taxon>Micromonosporales</taxon>
        <taxon>Micromonosporaceae</taxon>
        <taxon>Rugosimonospora</taxon>
    </lineage>
</organism>
<protein>
    <submittedName>
        <fullName evidence="2">ROK family protein</fullName>
    </submittedName>
</protein>
<dbReference type="PANTHER" id="PTHR18964:SF173">
    <property type="entry name" value="GLUCOKINASE"/>
    <property type="match status" value="1"/>
</dbReference>
<sequence>MHSPVVLGLDFGGTKIAAAVCEPNGARLGATTVDTLAEGGARATLERGIGAARGLLASAAPDRPLAAVGVATFGIPGEDGVALAPAVPGWSDIALGRELREAFAGARVSMATDVKAAAQAELAWGALAGCDPGIYLNLGTGLAVAIVAGGSVVLGRHGASGEIGYNLRSLGDVGLPLGERQPLEEAVSGMALLREASALLPYATGAVDVFTRAGDDPRMARLLDDFVAELAFHLVNLAVAVDPERIVVGGGMVRSWHRLETDLRRALEAAVPFPPELVPAAFPFDAPLMGALALGTAAAREAQSEGAAA</sequence>
<evidence type="ECO:0000256" key="1">
    <source>
        <dbReference type="ARBA" id="ARBA00006479"/>
    </source>
</evidence>
<proteinExistence type="inferred from homology"/>
<accession>A0ABP9S1U6</accession>
<name>A0ABP9S1U6_9ACTN</name>
<dbReference type="InterPro" id="IPR043129">
    <property type="entry name" value="ATPase_NBD"/>
</dbReference>
<dbReference type="RefSeq" id="WP_345632591.1">
    <property type="nucleotide sequence ID" value="NZ_BAABJQ010000014.1"/>
</dbReference>
<dbReference type="SUPFAM" id="SSF53067">
    <property type="entry name" value="Actin-like ATPase domain"/>
    <property type="match status" value="1"/>
</dbReference>